<keyword evidence="2" id="KW-1185">Reference proteome</keyword>
<comment type="caution">
    <text evidence="1">The sequence shown here is derived from an EMBL/GenBank/DDBJ whole genome shotgun (WGS) entry which is preliminary data.</text>
</comment>
<gene>
    <name evidence="1" type="ORF">PLXY2_LOCUS15758</name>
</gene>
<accession>A0A8S4G8X1</accession>
<dbReference type="EMBL" id="CAJHNJ030000258">
    <property type="protein sequence ID" value="CAG9137505.1"/>
    <property type="molecule type" value="Genomic_DNA"/>
</dbReference>
<reference evidence="1" key="1">
    <citation type="submission" date="2020-11" db="EMBL/GenBank/DDBJ databases">
        <authorList>
            <person name="Whiteford S."/>
        </authorList>
    </citation>
    <scope>NUCLEOTIDE SEQUENCE</scope>
</reference>
<sequence length="57" mass="6439">GENSKKCIFFNCGGRGDFFIKTCFFGDFQSIFLLCSRHLTGLTCMERLCSLTSRVAM</sequence>
<evidence type="ECO:0000313" key="1">
    <source>
        <dbReference type="EMBL" id="CAG9137505.1"/>
    </source>
</evidence>
<feature type="non-terminal residue" evidence="1">
    <location>
        <position position="57"/>
    </location>
</feature>
<dbReference type="Proteomes" id="UP000653454">
    <property type="component" value="Unassembled WGS sequence"/>
</dbReference>
<dbReference type="AlphaFoldDB" id="A0A8S4G8X1"/>
<proteinExistence type="predicted"/>
<name>A0A8S4G8X1_PLUXY</name>
<evidence type="ECO:0000313" key="2">
    <source>
        <dbReference type="Proteomes" id="UP000653454"/>
    </source>
</evidence>
<protein>
    <submittedName>
        <fullName evidence="1">(diamondback moth) hypothetical protein</fullName>
    </submittedName>
</protein>
<organism evidence="1 2">
    <name type="scientific">Plutella xylostella</name>
    <name type="common">Diamondback moth</name>
    <name type="synonym">Plutella maculipennis</name>
    <dbReference type="NCBI Taxonomy" id="51655"/>
    <lineage>
        <taxon>Eukaryota</taxon>
        <taxon>Metazoa</taxon>
        <taxon>Ecdysozoa</taxon>
        <taxon>Arthropoda</taxon>
        <taxon>Hexapoda</taxon>
        <taxon>Insecta</taxon>
        <taxon>Pterygota</taxon>
        <taxon>Neoptera</taxon>
        <taxon>Endopterygota</taxon>
        <taxon>Lepidoptera</taxon>
        <taxon>Glossata</taxon>
        <taxon>Ditrysia</taxon>
        <taxon>Yponomeutoidea</taxon>
        <taxon>Plutellidae</taxon>
        <taxon>Plutella</taxon>
    </lineage>
</organism>